<name>A0A5C5RC83_9ACTN</name>
<dbReference type="AlphaFoldDB" id="A0A5C5RC83"/>
<protein>
    <recommendedName>
        <fullName evidence="5">Serine/threonine protein kinase</fullName>
    </recommendedName>
</protein>
<sequence length="205" mass="20493">MKPAQFVLPALIALALSACGSGSDGPPTASVPPPVTAPVTAPEGTASVPVTASDTVAPANPAGSAPAPAGIVADPADRYRAAAGGGGVYFFTPTRNIACGLDAALVGCQVGTTVIPPGATCDQGDGPGAMPVEHLSKGYASQDGGPFTPSCFNQGVFALLRDQKTLEYGHSVTAGGMTCTSERRGVTCRRGGHGFFVSAQSFERW</sequence>
<gene>
    <name evidence="3" type="ORF">FK529_04610</name>
</gene>
<organism evidence="3 4">
    <name type="scientific">Tsukamurella asaccharolytica</name>
    <dbReference type="NCBI Taxonomy" id="2592067"/>
    <lineage>
        <taxon>Bacteria</taxon>
        <taxon>Bacillati</taxon>
        <taxon>Actinomycetota</taxon>
        <taxon>Actinomycetes</taxon>
        <taxon>Mycobacteriales</taxon>
        <taxon>Tsukamurellaceae</taxon>
        <taxon>Tsukamurella</taxon>
    </lineage>
</organism>
<evidence type="ECO:0008006" key="5">
    <source>
        <dbReference type="Google" id="ProtNLM"/>
    </source>
</evidence>
<feature type="region of interest" description="Disordered" evidence="1">
    <location>
        <begin position="23"/>
        <end position="46"/>
    </location>
</feature>
<dbReference type="RefSeq" id="WP_146559849.1">
    <property type="nucleotide sequence ID" value="NZ_VIGW01000002.1"/>
</dbReference>
<evidence type="ECO:0000256" key="1">
    <source>
        <dbReference type="SAM" id="MobiDB-lite"/>
    </source>
</evidence>
<reference evidence="3 4" key="1">
    <citation type="submission" date="2019-06" db="EMBL/GenBank/DDBJ databases">
        <title>Tsukamurella conjunctivitidis sp. nov., Tsukamurella assacharolytica sp. nov. and Tsukamurella sputae sp. nov. isolated from patients with conjunctivitis, bacteraemia (lymphoma) and respiratory infection (sputum) in Hong Kong.</title>
        <authorList>
            <person name="Teng J.L.L."/>
            <person name="Lee H.H."/>
            <person name="Fong J.Y.H."/>
            <person name="Fok K.M.N."/>
            <person name="Lau S.K.P."/>
            <person name="Woo P.C.Y."/>
        </authorList>
    </citation>
    <scope>NUCLEOTIDE SEQUENCE [LARGE SCALE GENOMIC DNA]</scope>
    <source>
        <strain evidence="3 4">HKU71</strain>
    </source>
</reference>
<dbReference type="Proteomes" id="UP000317291">
    <property type="component" value="Unassembled WGS sequence"/>
</dbReference>
<evidence type="ECO:0000313" key="3">
    <source>
        <dbReference type="EMBL" id="TWS20629.1"/>
    </source>
</evidence>
<proteinExistence type="predicted"/>
<comment type="caution">
    <text evidence="3">The sequence shown here is derived from an EMBL/GenBank/DDBJ whole genome shotgun (WGS) entry which is preliminary data.</text>
</comment>
<keyword evidence="2" id="KW-0732">Signal</keyword>
<keyword evidence="4" id="KW-1185">Reference proteome</keyword>
<dbReference type="EMBL" id="VIGW01000002">
    <property type="protein sequence ID" value="TWS20629.1"/>
    <property type="molecule type" value="Genomic_DNA"/>
</dbReference>
<evidence type="ECO:0000313" key="4">
    <source>
        <dbReference type="Proteomes" id="UP000317291"/>
    </source>
</evidence>
<dbReference type="OrthoDB" id="4412036at2"/>
<dbReference type="PROSITE" id="PS51257">
    <property type="entry name" value="PROKAR_LIPOPROTEIN"/>
    <property type="match status" value="1"/>
</dbReference>
<accession>A0A5C5RC83</accession>
<feature type="chain" id="PRO_5039042421" description="Serine/threonine protein kinase" evidence="2">
    <location>
        <begin position="21"/>
        <end position="205"/>
    </location>
</feature>
<evidence type="ECO:0000256" key="2">
    <source>
        <dbReference type="SAM" id="SignalP"/>
    </source>
</evidence>
<feature type="signal peptide" evidence="2">
    <location>
        <begin position="1"/>
        <end position="20"/>
    </location>
</feature>